<evidence type="ECO:0000313" key="3">
    <source>
        <dbReference type="EMBL" id="SPO34530.1"/>
    </source>
</evidence>
<feature type="compositionally biased region" description="Low complexity" evidence="1">
    <location>
        <begin position="446"/>
        <end position="466"/>
    </location>
</feature>
<dbReference type="Gene3D" id="1.10.720.30">
    <property type="entry name" value="SAP domain"/>
    <property type="match status" value="1"/>
</dbReference>
<accession>A0A5C3ERQ7</accession>
<sequence>MLRSVASAANLRARSASSVSASAVASSPAHALFRRNLVSSVLLSSTRDAYEKKRIAELRDDLRSRGLSSSGKKEDLVRRLLDNDSARAGSNLTQSASPSPSHSSSQRAKSTLASLRSQPPAAAAIGKATPKTEASKPTLGGDDAKPQPAASTPASNPAPSAAQDAAQATADAVAEAGSPLGSLKPSETPSDLTAGTVHSAAADGLASGETAKSSPDAAPEDPAIATNPPGLPPHKAPHPRETFNIQIPYYEEPAEPEAPIPLVTSYTSLRGKPEARNEPEHETSPDAKVFSISATGDVSHSSTDLSSQSDDAAAAESKGLLAEILADLQGGNTSSAAHKANKAASKTADAASGAFGSIAAQAKGVLSSATQSFAQAAESSSSSSSSSNSGGGASSGRRANRPLTDDERTGAWILLGIVGGGFLLGGLGKPKKHDESSDRVAPLTKSSSASAAPAQQQQQKPQQTAAAVVAAEQPAVPAPSVATVEVPVVVVPVPVPAAAAAAKGGAPRARAQPAERLSEASLAQLSRLSTCEVSNK</sequence>
<feature type="region of interest" description="Disordered" evidence="1">
    <location>
        <begin position="84"/>
        <end position="316"/>
    </location>
</feature>
<feature type="domain" description="SAP" evidence="2">
    <location>
        <begin position="50"/>
        <end position="84"/>
    </location>
</feature>
<dbReference type="EMBL" id="OOIP01000001">
    <property type="protein sequence ID" value="SPO34530.1"/>
    <property type="molecule type" value="Genomic_DNA"/>
</dbReference>
<dbReference type="OrthoDB" id="1476984at2759"/>
<reference evidence="3 4" key="1">
    <citation type="submission" date="2018-03" db="EMBL/GenBank/DDBJ databases">
        <authorList>
            <person name="Guldener U."/>
        </authorList>
    </citation>
    <scope>NUCLEOTIDE SEQUENCE [LARGE SCALE GENOMIC DNA]</scope>
    <source>
        <strain evidence="3 4">DAOM196992</strain>
    </source>
</reference>
<evidence type="ECO:0000259" key="2">
    <source>
        <dbReference type="PROSITE" id="PS50800"/>
    </source>
</evidence>
<feature type="compositionally biased region" description="Basic and acidic residues" evidence="1">
    <location>
        <begin position="271"/>
        <end position="285"/>
    </location>
</feature>
<feature type="region of interest" description="Disordered" evidence="1">
    <location>
        <begin position="1"/>
        <end position="27"/>
    </location>
</feature>
<feature type="compositionally biased region" description="Low complexity" evidence="1">
    <location>
        <begin position="146"/>
        <end position="176"/>
    </location>
</feature>
<dbReference type="InterPro" id="IPR003034">
    <property type="entry name" value="SAP_dom"/>
</dbReference>
<evidence type="ECO:0000256" key="1">
    <source>
        <dbReference type="SAM" id="MobiDB-lite"/>
    </source>
</evidence>
<feature type="compositionally biased region" description="Low complexity" evidence="1">
    <location>
        <begin position="94"/>
        <end position="110"/>
    </location>
</feature>
<dbReference type="PROSITE" id="PS50800">
    <property type="entry name" value="SAP"/>
    <property type="match status" value="1"/>
</dbReference>
<protein>
    <recommendedName>
        <fullName evidence="2">SAP domain-containing protein</fullName>
    </recommendedName>
</protein>
<dbReference type="InterPro" id="IPR036361">
    <property type="entry name" value="SAP_dom_sf"/>
</dbReference>
<dbReference type="SUPFAM" id="SSF68906">
    <property type="entry name" value="SAP domain"/>
    <property type="match status" value="1"/>
</dbReference>
<keyword evidence="4" id="KW-1185">Reference proteome</keyword>
<feature type="region of interest" description="Disordered" evidence="1">
    <location>
        <begin position="426"/>
        <end position="466"/>
    </location>
</feature>
<feature type="compositionally biased region" description="Low complexity" evidence="1">
    <location>
        <begin position="297"/>
        <end position="316"/>
    </location>
</feature>
<dbReference type="AlphaFoldDB" id="A0A5C3ERQ7"/>
<feature type="compositionally biased region" description="Low complexity" evidence="1">
    <location>
        <begin position="369"/>
        <end position="388"/>
    </location>
</feature>
<gene>
    <name evidence="3" type="ORF">PSFLO_00001</name>
</gene>
<dbReference type="Proteomes" id="UP000323386">
    <property type="component" value="Unassembled WGS sequence"/>
</dbReference>
<proteinExistence type="predicted"/>
<dbReference type="Pfam" id="PF02037">
    <property type="entry name" value="SAP"/>
    <property type="match status" value="1"/>
</dbReference>
<evidence type="ECO:0000313" key="4">
    <source>
        <dbReference type="Proteomes" id="UP000323386"/>
    </source>
</evidence>
<name>A0A5C3ERQ7_9BASI</name>
<feature type="region of interest" description="Disordered" evidence="1">
    <location>
        <begin position="369"/>
        <end position="404"/>
    </location>
</feature>
<dbReference type="SMART" id="SM00513">
    <property type="entry name" value="SAP"/>
    <property type="match status" value="1"/>
</dbReference>
<organism evidence="3 4">
    <name type="scientific">Pseudozyma flocculosa</name>
    <dbReference type="NCBI Taxonomy" id="84751"/>
    <lineage>
        <taxon>Eukaryota</taxon>
        <taxon>Fungi</taxon>
        <taxon>Dikarya</taxon>
        <taxon>Basidiomycota</taxon>
        <taxon>Ustilaginomycotina</taxon>
        <taxon>Ustilaginomycetes</taxon>
        <taxon>Ustilaginales</taxon>
        <taxon>Ustilaginaceae</taxon>
        <taxon>Pseudozyma</taxon>
    </lineage>
</organism>